<keyword evidence="2" id="KW-1185">Reference proteome</keyword>
<protein>
    <submittedName>
        <fullName evidence="1">Uncharacterized protein</fullName>
    </submittedName>
</protein>
<accession>A0ABU7CAM0</accession>
<proteinExistence type="predicted"/>
<reference evidence="1 2" key="1">
    <citation type="submission" date="2021-07" db="EMBL/GenBank/DDBJ databases">
        <authorList>
            <person name="Palmer J.M."/>
        </authorList>
    </citation>
    <scope>NUCLEOTIDE SEQUENCE [LARGE SCALE GENOMIC DNA]</scope>
    <source>
        <strain evidence="1 2">AT_MEX2019</strain>
        <tissue evidence="1">Muscle</tissue>
    </source>
</reference>
<evidence type="ECO:0000313" key="2">
    <source>
        <dbReference type="Proteomes" id="UP001345963"/>
    </source>
</evidence>
<dbReference type="EMBL" id="JAHUTI010085785">
    <property type="protein sequence ID" value="MED6259687.1"/>
    <property type="molecule type" value="Genomic_DNA"/>
</dbReference>
<evidence type="ECO:0000313" key="1">
    <source>
        <dbReference type="EMBL" id="MED6259687.1"/>
    </source>
</evidence>
<gene>
    <name evidence="1" type="ORF">ATANTOWER_028354</name>
</gene>
<comment type="caution">
    <text evidence="1">The sequence shown here is derived from an EMBL/GenBank/DDBJ whole genome shotgun (WGS) entry which is preliminary data.</text>
</comment>
<sequence length="118" mass="13455">MCVFYAFCQYLSCSFCDSSAFHVVRNDGDNPILHLVKAIARDGVTPKIYSQRAELLSAMFKKHPVEVWCPLNPCPVQYLHGHWKNNDKCIKHLPIKTLLFTVLPAKQRNNKGSTICFS</sequence>
<name>A0ABU7CAM0_9TELE</name>
<organism evidence="1 2">
    <name type="scientific">Ataeniobius toweri</name>
    <dbReference type="NCBI Taxonomy" id="208326"/>
    <lineage>
        <taxon>Eukaryota</taxon>
        <taxon>Metazoa</taxon>
        <taxon>Chordata</taxon>
        <taxon>Craniata</taxon>
        <taxon>Vertebrata</taxon>
        <taxon>Euteleostomi</taxon>
        <taxon>Actinopterygii</taxon>
        <taxon>Neopterygii</taxon>
        <taxon>Teleostei</taxon>
        <taxon>Neoteleostei</taxon>
        <taxon>Acanthomorphata</taxon>
        <taxon>Ovalentaria</taxon>
        <taxon>Atherinomorphae</taxon>
        <taxon>Cyprinodontiformes</taxon>
        <taxon>Goodeidae</taxon>
        <taxon>Ataeniobius</taxon>
    </lineage>
</organism>
<dbReference type="Proteomes" id="UP001345963">
    <property type="component" value="Unassembled WGS sequence"/>
</dbReference>